<evidence type="ECO:0000313" key="2">
    <source>
        <dbReference type="EMBL" id="CAF4407915.1"/>
    </source>
</evidence>
<keyword evidence="3" id="KW-1185">Reference proteome</keyword>
<dbReference type="Proteomes" id="UP000681722">
    <property type="component" value="Unassembled WGS sequence"/>
</dbReference>
<name>A0A815WD36_9BILA</name>
<reference evidence="1" key="1">
    <citation type="submission" date="2021-02" db="EMBL/GenBank/DDBJ databases">
        <authorList>
            <person name="Nowell W R."/>
        </authorList>
    </citation>
    <scope>NUCLEOTIDE SEQUENCE</scope>
</reference>
<dbReference type="EMBL" id="CAJNOQ010026606">
    <property type="protein sequence ID" value="CAF1547127.1"/>
    <property type="molecule type" value="Genomic_DNA"/>
</dbReference>
<feature type="non-terminal residue" evidence="1">
    <location>
        <position position="104"/>
    </location>
</feature>
<dbReference type="Proteomes" id="UP000663829">
    <property type="component" value="Unassembled WGS sequence"/>
</dbReference>
<comment type="caution">
    <text evidence="1">The sequence shown here is derived from an EMBL/GenBank/DDBJ whole genome shotgun (WGS) entry which is preliminary data.</text>
</comment>
<evidence type="ECO:0000313" key="1">
    <source>
        <dbReference type="EMBL" id="CAF1547127.1"/>
    </source>
</evidence>
<dbReference type="AlphaFoldDB" id="A0A815WD36"/>
<gene>
    <name evidence="1" type="ORF">GPM918_LOCUS38973</name>
    <name evidence="2" type="ORF">SRO942_LOCUS39827</name>
</gene>
<accession>A0A815WD36</accession>
<organism evidence="1 3">
    <name type="scientific">Didymodactylos carnosus</name>
    <dbReference type="NCBI Taxonomy" id="1234261"/>
    <lineage>
        <taxon>Eukaryota</taxon>
        <taxon>Metazoa</taxon>
        <taxon>Spiralia</taxon>
        <taxon>Gnathifera</taxon>
        <taxon>Rotifera</taxon>
        <taxon>Eurotatoria</taxon>
        <taxon>Bdelloidea</taxon>
        <taxon>Philodinida</taxon>
        <taxon>Philodinidae</taxon>
        <taxon>Didymodactylos</taxon>
    </lineage>
</organism>
<dbReference type="OrthoDB" id="10058346at2759"/>
<sequence>MIHTDGMNIVTTKLKKFYVVTGTVIEIPPPLREYSKNKLLFSLYLSENEPTAKLLFSRLVAELKQIINRNYFTVANNKFQLRFQALKADLRCRALCLYLKQHNG</sequence>
<dbReference type="EMBL" id="CAJOBC010092266">
    <property type="protein sequence ID" value="CAF4407915.1"/>
    <property type="molecule type" value="Genomic_DNA"/>
</dbReference>
<proteinExistence type="predicted"/>
<evidence type="ECO:0000313" key="3">
    <source>
        <dbReference type="Proteomes" id="UP000663829"/>
    </source>
</evidence>
<protein>
    <submittedName>
        <fullName evidence="1">Uncharacterized protein</fullName>
    </submittedName>
</protein>